<dbReference type="Proteomes" id="UP000823775">
    <property type="component" value="Unassembled WGS sequence"/>
</dbReference>
<evidence type="ECO:0000256" key="1">
    <source>
        <dbReference type="SAM" id="MobiDB-lite"/>
    </source>
</evidence>
<accession>A0ABS8WR59</accession>
<name>A0ABS8WR59_DATST</name>
<keyword evidence="3" id="KW-1185">Reference proteome</keyword>
<reference evidence="2 3" key="1">
    <citation type="journal article" date="2021" name="BMC Genomics">
        <title>Datura genome reveals duplications of psychoactive alkaloid biosynthetic genes and high mutation rate following tissue culture.</title>
        <authorList>
            <person name="Rajewski A."/>
            <person name="Carter-House D."/>
            <person name="Stajich J."/>
            <person name="Litt A."/>
        </authorList>
    </citation>
    <scope>NUCLEOTIDE SEQUENCE [LARGE SCALE GENOMIC DNA]</scope>
    <source>
        <strain evidence="2">AR-01</strain>
    </source>
</reference>
<sequence>MREKRKTSTAPQCSDSNYSGSINLSTSQFEKEVGLAHSPTALAKSNEELRLKRQQHFIVAWSLEKFLLKRDHTIIEEKRISRNGWKKKKELMHGLLDVVKVWGIDIPCGPNEINEHYRERLHEVFYEYKQKIRTNINDWRVWVASIIAREPLNWVNPSVKIYKGPHGREMILDEEKAEEQKRQRIGLVNTSPVINLEHIEVATIEHAETTNVTITYIETIQSTPSTTIGLFTTIIKPPLATSASAHPNLVLIQEGILSHIDQQQQEQDQSGTLSRLARVEAGGESHPVEDIVPIAPPPAAHPKMSTHLKGITKIEGASPHMTKSPPARQPPNLEQPADLSPTPFDTH</sequence>
<evidence type="ECO:0000313" key="2">
    <source>
        <dbReference type="EMBL" id="MCE3215389.1"/>
    </source>
</evidence>
<organism evidence="2 3">
    <name type="scientific">Datura stramonium</name>
    <name type="common">Jimsonweed</name>
    <name type="synonym">Common thornapple</name>
    <dbReference type="NCBI Taxonomy" id="4076"/>
    <lineage>
        <taxon>Eukaryota</taxon>
        <taxon>Viridiplantae</taxon>
        <taxon>Streptophyta</taxon>
        <taxon>Embryophyta</taxon>
        <taxon>Tracheophyta</taxon>
        <taxon>Spermatophyta</taxon>
        <taxon>Magnoliopsida</taxon>
        <taxon>eudicotyledons</taxon>
        <taxon>Gunneridae</taxon>
        <taxon>Pentapetalae</taxon>
        <taxon>asterids</taxon>
        <taxon>lamiids</taxon>
        <taxon>Solanales</taxon>
        <taxon>Solanaceae</taxon>
        <taxon>Solanoideae</taxon>
        <taxon>Datureae</taxon>
        <taxon>Datura</taxon>
    </lineage>
</organism>
<feature type="region of interest" description="Disordered" evidence="1">
    <location>
        <begin position="298"/>
        <end position="347"/>
    </location>
</feature>
<comment type="caution">
    <text evidence="2">The sequence shown here is derived from an EMBL/GenBank/DDBJ whole genome shotgun (WGS) entry which is preliminary data.</text>
</comment>
<evidence type="ECO:0000313" key="3">
    <source>
        <dbReference type="Proteomes" id="UP000823775"/>
    </source>
</evidence>
<gene>
    <name evidence="2" type="ORF">HAX54_002244</name>
</gene>
<protein>
    <submittedName>
        <fullName evidence="2">Uncharacterized protein</fullName>
    </submittedName>
</protein>
<proteinExistence type="predicted"/>
<dbReference type="EMBL" id="JACEIK010011005">
    <property type="protein sequence ID" value="MCE3215389.1"/>
    <property type="molecule type" value="Genomic_DNA"/>
</dbReference>